<reference evidence="7" key="1">
    <citation type="journal article" date="2019" name="Int. J. Syst. Evol. Microbiol.">
        <title>The Global Catalogue of Microorganisms (GCM) 10K type strain sequencing project: providing services to taxonomists for standard genome sequencing and annotation.</title>
        <authorList>
            <consortium name="The Broad Institute Genomics Platform"/>
            <consortium name="The Broad Institute Genome Sequencing Center for Infectious Disease"/>
            <person name="Wu L."/>
            <person name="Ma J."/>
        </authorList>
    </citation>
    <scope>NUCLEOTIDE SEQUENCE [LARGE SCALE GENOMIC DNA]</scope>
    <source>
        <strain evidence="7">CGMCC 1.15399</strain>
    </source>
</reference>
<dbReference type="Proteomes" id="UP001597097">
    <property type="component" value="Unassembled WGS sequence"/>
</dbReference>
<keyword evidence="3" id="KW-0732">Signal</keyword>
<dbReference type="PANTHER" id="PTHR30024">
    <property type="entry name" value="ALIPHATIC SULFONATES-BINDING PROTEIN-RELATED"/>
    <property type="match status" value="1"/>
</dbReference>
<keyword evidence="4" id="KW-1133">Transmembrane helix</keyword>
<dbReference type="InterPro" id="IPR015168">
    <property type="entry name" value="SsuA/THI5"/>
</dbReference>
<keyword evidence="7" id="KW-1185">Reference proteome</keyword>
<comment type="subcellular location">
    <subcellularLocation>
        <location evidence="1">Periplasm</location>
    </subcellularLocation>
</comment>
<comment type="caution">
    <text evidence="6">The sequence shown here is derived from an EMBL/GenBank/DDBJ whole genome shotgun (WGS) entry which is preliminary data.</text>
</comment>
<evidence type="ECO:0000313" key="7">
    <source>
        <dbReference type="Proteomes" id="UP001597097"/>
    </source>
</evidence>
<keyword evidence="4" id="KW-0472">Membrane</keyword>
<dbReference type="EMBL" id="JBHUCM010000033">
    <property type="protein sequence ID" value="MFD1542756.1"/>
    <property type="molecule type" value="Genomic_DNA"/>
</dbReference>
<name>A0ABW4GKG9_9ACTN</name>
<organism evidence="6 7">
    <name type="scientific">Nonomuraea guangzhouensis</name>
    <dbReference type="NCBI Taxonomy" id="1291555"/>
    <lineage>
        <taxon>Bacteria</taxon>
        <taxon>Bacillati</taxon>
        <taxon>Actinomycetota</taxon>
        <taxon>Actinomycetes</taxon>
        <taxon>Streptosporangiales</taxon>
        <taxon>Streptosporangiaceae</taxon>
        <taxon>Nonomuraea</taxon>
    </lineage>
</organism>
<accession>A0ABW4GKG9</accession>
<protein>
    <submittedName>
        <fullName evidence="6">ABC transporter substrate-binding protein</fullName>
    </submittedName>
</protein>
<evidence type="ECO:0000256" key="3">
    <source>
        <dbReference type="ARBA" id="ARBA00022729"/>
    </source>
</evidence>
<gene>
    <name evidence="6" type="ORF">ACFSJ0_37285</name>
</gene>
<evidence type="ECO:0000256" key="2">
    <source>
        <dbReference type="ARBA" id="ARBA00010742"/>
    </source>
</evidence>
<dbReference type="PANTHER" id="PTHR30024:SF47">
    <property type="entry name" value="TAURINE-BINDING PERIPLASMIC PROTEIN"/>
    <property type="match status" value="1"/>
</dbReference>
<feature type="domain" description="SsuA/THI5-like" evidence="5">
    <location>
        <begin position="86"/>
        <end position="300"/>
    </location>
</feature>
<evidence type="ECO:0000256" key="1">
    <source>
        <dbReference type="ARBA" id="ARBA00004418"/>
    </source>
</evidence>
<evidence type="ECO:0000313" key="6">
    <source>
        <dbReference type="EMBL" id="MFD1542756.1"/>
    </source>
</evidence>
<keyword evidence="4" id="KW-0812">Transmembrane</keyword>
<dbReference type="Pfam" id="PF09084">
    <property type="entry name" value="NMT1"/>
    <property type="match status" value="1"/>
</dbReference>
<feature type="transmembrane region" description="Helical" evidence="4">
    <location>
        <begin position="35"/>
        <end position="58"/>
    </location>
</feature>
<dbReference type="RefSeq" id="WP_219536442.1">
    <property type="nucleotide sequence ID" value="NZ_JAHKRM010000030.1"/>
</dbReference>
<sequence>MTWLGEQLGRIADDMPERDLAARAIETHQRRRRNLMALTAAVVVVITVLAATIGVRALPAEPRAAARPSSPPEQSDIVVGVLPTVESAPVFVAVSKGYFKEEGLTVQPRIITGPAAAATQIASGRLDLAQTEYATAFSMNEMGLEEFKIVSSLYQAAQGSFAVVVDSRSKIRTAAELKRKKIAVSDRKGLGSLMLAAILKRAGLSWRDVSLTEVPSANMLVAVAKGQVDAALMAEPFLTFGREKGLTRIVEDAMTHEFANLYTAGIMTSDKWIRGHPRTLAAFQRALAKAQRLIASDPQQVRDVLPGYTKIPKARVADVAFGSYPAKLDLTELQRVADLALAYEAITRPVDLRNVVVKGG</sequence>
<evidence type="ECO:0000259" key="5">
    <source>
        <dbReference type="Pfam" id="PF09084"/>
    </source>
</evidence>
<comment type="similarity">
    <text evidence="2">Belongs to the bacterial solute-binding protein SsuA/TauA family.</text>
</comment>
<proteinExistence type="inferred from homology"/>
<evidence type="ECO:0000256" key="4">
    <source>
        <dbReference type="SAM" id="Phobius"/>
    </source>
</evidence>